<dbReference type="GO" id="GO:0048038">
    <property type="term" value="F:quinone binding"/>
    <property type="evidence" value="ECO:0007669"/>
    <property type="project" value="TreeGrafter"/>
</dbReference>
<dbReference type="AlphaFoldDB" id="A0A6J6GDF7"/>
<dbReference type="GO" id="GO:0006633">
    <property type="term" value="P:fatty acid biosynthetic process"/>
    <property type="evidence" value="ECO:0007669"/>
    <property type="project" value="TreeGrafter"/>
</dbReference>
<keyword evidence="2" id="KW-0560">Oxidoreductase</keyword>
<dbReference type="CDD" id="cd05233">
    <property type="entry name" value="SDR_c"/>
    <property type="match status" value="1"/>
</dbReference>
<dbReference type="GO" id="GO:0016616">
    <property type="term" value="F:oxidoreductase activity, acting on the CH-OH group of donors, NAD or NADP as acceptor"/>
    <property type="evidence" value="ECO:0007669"/>
    <property type="project" value="TreeGrafter"/>
</dbReference>
<evidence type="ECO:0000256" key="1">
    <source>
        <dbReference type="ARBA" id="ARBA00006484"/>
    </source>
</evidence>
<sequence length="248" mass="25471">MEQRYVGKAAVVTGTGSGIGRAVAQRLAAEGAKVACLDVNGDSAKATADGIGANAISFACDVSDWAQVEATIAEATKAFGQIDVLCNVAGIGGFANSHEVDPGLYAKMIAVNLTGTFLMCRGVLPQMVERGVGVIINTASTAGIMGQPWSAGYCSSKGGVVALTKALATEYDTPIRVNAVAPGGVETNMYSAFIPPDGADWGRMKKMSRDNVEVAAPEELASLFAYLGSDEARYITGSIMVMDGGITS</sequence>
<reference evidence="3" key="1">
    <citation type="submission" date="2020-05" db="EMBL/GenBank/DDBJ databases">
        <authorList>
            <person name="Chiriac C."/>
            <person name="Salcher M."/>
            <person name="Ghai R."/>
            <person name="Kavagutti S V."/>
        </authorList>
    </citation>
    <scope>NUCLEOTIDE SEQUENCE</scope>
</reference>
<dbReference type="PANTHER" id="PTHR42760:SF133">
    <property type="entry name" value="3-OXOACYL-[ACYL-CARRIER-PROTEIN] REDUCTASE"/>
    <property type="match status" value="1"/>
</dbReference>
<protein>
    <submittedName>
        <fullName evidence="3">Unannotated protein</fullName>
    </submittedName>
</protein>
<dbReference type="PANTHER" id="PTHR42760">
    <property type="entry name" value="SHORT-CHAIN DEHYDROGENASES/REDUCTASES FAMILY MEMBER"/>
    <property type="match status" value="1"/>
</dbReference>
<comment type="similarity">
    <text evidence="1">Belongs to the short-chain dehydrogenases/reductases (SDR) family.</text>
</comment>
<accession>A0A6J6GDF7</accession>
<organism evidence="3">
    <name type="scientific">freshwater metagenome</name>
    <dbReference type="NCBI Taxonomy" id="449393"/>
    <lineage>
        <taxon>unclassified sequences</taxon>
        <taxon>metagenomes</taxon>
        <taxon>ecological metagenomes</taxon>
    </lineage>
</organism>
<dbReference type="EMBL" id="CAEZUP010000003">
    <property type="protein sequence ID" value="CAB4597115.1"/>
    <property type="molecule type" value="Genomic_DNA"/>
</dbReference>
<dbReference type="InterPro" id="IPR036291">
    <property type="entry name" value="NAD(P)-bd_dom_sf"/>
</dbReference>
<dbReference type="InterPro" id="IPR020904">
    <property type="entry name" value="Sc_DH/Rdtase_CS"/>
</dbReference>
<dbReference type="SUPFAM" id="SSF51735">
    <property type="entry name" value="NAD(P)-binding Rossmann-fold domains"/>
    <property type="match status" value="1"/>
</dbReference>
<gene>
    <name evidence="3" type="ORF">UFOPK1835_00130</name>
</gene>
<dbReference type="FunFam" id="3.40.50.720:FF:000084">
    <property type="entry name" value="Short-chain dehydrogenase reductase"/>
    <property type="match status" value="1"/>
</dbReference>
<dbReference type="PRINTS" id="PR00080">
    <property type="entry name" value="SDRFAMILY"/>
</dbReference>
<dbReference type="Pfam" id="PF00106">
    <property type="entry name" value="adh_short"/>
    <property type="match status" value="1"/>
</dbReference>
<dbReference type="PROSITE" id="PS00061">
    <property type="entry name" value="ADH_SHORT"/>
    <property type="match status" value="1"/>
</dbReference>
<dbReference type="Gene3D" id="3.40.50.720">
    <property type="entry name" value="NAD(P)-binding Rossmann-like Domain"/>
    <property type="match status" value="1"/>
</dbReference>
<dbReference type="NCBIfam" id="NF005559">
    <property type="entry name" value="PRK07231.1"/>
    <property type="match status" value="1"/>
</dbReference>
<dbReference type="InterPro" id="IPR002347">
    <property type="entry name" value="SDR_fam"/>
</dbReference>
<name>A0A6J6GDF7_9ZZZZ</name>
<dbReference type="PRINTS" id="PR00081">
    <property type="entry name" value="GDHRDH"/>
</dbReference>
<evidence type="ECO:0000256" key="2">
    <source>
        <dbReference type="ARBA" id="ARBA00023002"/>
    </source>
</evidence>
<proteinExistence type="inferred from homology"/>
<evidence type="ECO:0000313" key="3">
    <source>
        <dbReference type="EMBL" id="CAB4597115.1"/>
    </source>
</evidence>